<dbReference type="Pfam" id="PF14479">
    <property type="entry name" value="HeLo"/>
    <property type="match status" value="1"/>
</dbReference>
<dbReference type="Gene3D" id="1.20.120.1020">
    <property type="entry name" value="Prion-inhibition and propagation, HeLo domain"/>
    <property type="match status" value="1"/>
</dbReference>
<dbReference type="InterPro" id="IPR011009">
    <property type="entry name" value="Kinase-like_dom_sf"/>
</dbReference>
<dbReference type="PANTHER" id="PTHR37542:SF3">
    <property type="entry name" value="PRION-INHIBITION AND PROPAGATION HELO DOMAIN-CONTAINING PROTEIN"/>
    <property type="match status" value="1"/>
</dbReference>
<gene>
    <name evidence="2" type="ORF">K431DRAFT_290668</name>
</gene>
<dbReference type="OrthoDB" id="1911848at2759"/>
<dbReference type="InterPro" id="IPR029498">
    <property type="entry name" value="HeLo_dom"/>
</dbReference>
<protein>
    <recommendedName>
        <fullName evidence="1">Prion-inhibition and propagation HeLo domain-containing protein</fullName>
    </recommendedName>
</protein>
<organism evidence="2 3">
    <name type="scientific">Polychaeton citri CBS 116435</name>
    <dbReference type="NCBI Taxonomy" id="1314669"/>
    <lineage>
        <taxon>Eukaryota</taxon>
        <taxon>Fungi</taxon>
        <taxon>Dikarya</taxon>
        <taxon>Ascomycota</taxon>
        <taxon>Pezizomycotina</taxon>
        <taxon>Dothideomycetes</taxon>
        <taxon>Dothideomycetidae</taxon>
        <taxon>Capnodiales</taxon>
        <taxon>Capnodiaceae</taxon>
        <taxon>Polychaeton</taxon>
    </lineage>
</organism>
<comment type="caution">
    <text evidence="2">The sequence shown here is derived from an EMBL/GenBank/DDBJ whole genome shotgun (WGS) entry which is preliminary data.</text>
</comment>
<dbReference type="SUPFAM" id="SSF56112">
    <property type="entry name" value="Protein kinase-like (PK-like)"/>
    <property type="match status" value="1"/>
</dbReference>
<dbReference type="Gene3D" id="1.10.510.10">
    <property type="entry name" value="Transferase(Phosphotransferase) domain 1"/>
    <property type="match status" value="1"/>
</dbReference>
<proteinExistence type="predicted"/>
<evidence type="ECO:0000313" key="3">
    <source>
        <dbReference type="Proteomes" id="UP000799441"/>
    </source>
</evidence>
<dbReference type="PANTHER" id="PTHR37542">
    <property type="entry name" value="HELO DOMAIN-CONTAINING PROTEIN-RELATED"/>
    <property type="match status" value="1"/>
</dbReference>
<accession>A0A9P4URE7</accession>
<dbReference type="InterPro" id="IPR038305">
    <property type="entry name" value="HeLo_sf"/>
</dbReference>
<dbReference type="AlphaFoldDB" id="A0A9P4URE7"/>
<dbReference type="Proteomes" id="UP000799441">
    <property type="component" value="Unassembled WGS sequence"/>
</dbReference>
<name>A0A9P4URE7_9PEZI</name>
<reference evidence="2" key="1">
    <citation type="journal article" date="2020" name="Stud. Mycol.">
        <title>101 Dothideomycetes genomes: a test case for predicting lifestyles and emergence of pathogens.</title>
        <authorList>
            <person name="Haridas S."/>
            <person name="Albert R."/>
            <person name="Binder M."/>
            <person name="Bloem J."/>
            <person name="Labutti K."/>
            <person name="Salamov A."/>
            <person name="Andreopoulos B."/>
            <person name="Baker S."/>
            <person name="Barry K."/>
            <person name="Bills G."/>
            <person name="Bluhm B."/>
            <person name="Cannon C."/>
            <person name="Castanera R."/>
            <person name="Culley D."/>
            <person name="Daum C."/>
            <person name="Ezra D."/>
            <person name="Gonzalez J."/>
            <person name="Henrissat B."/>
            <person name="Kuo A."/>
            <person name="Liang C."/>
            <person name="Lipzen A."/>
            <person name="Lutzoni F."/>
            <person name="Magnuson J."/>
            <person name="Mondo S."/>
            <person name="Nolan M."/>
            <person name="Ohm R."/>
            <person name="Pangilinan J."/>
            <person name="Park H.-J."/>
            <person name="Ramirez L."/>
            <person name="Alfaro M."/>
            <person name="Sun H."/>
            <person name="Tritt A."/>
            <person name="Yoshinaga Y."/>
            <person name="Zwiers L.-H."/>
            <person name="Turgeon B."/>
            <person name="Goodwin S."/>
            <person name="Spatafora J."/>
            <person name="Crous P."/>
            <person name="Grigoriev I."/>
        </authorList>
    </citation>
    <scope>NUCLEOTIDE SEQUENCE</scope>
    <source>
        <strain evidence="2">CBS 116435</strain>
    </source>
</reference>
<feature type="domain" description="Prion-inhibition and propagation HeLo" evidence="1">
    <location>
        <begin position="14"/>
        <end position="197"/>
    </location>
</feature>
<keyword evidence="3" id="KW-1185">Reference proteome</keyword>
<evidence type="ECO:0000259" key="1">
    <source>
        <dbReference type="Pfam" id="PF14479"/>
    </source>
</evidence>
<evidence type="ECO:0000313" key="2">
    <source>
        <dbReference type="EMBL" id="KAF2725547.1"/>
    </source>
</evidence>
<dbReference type="EMBL" id="MU003767">
    <property type="protein sequence ID" value="KAF2725547.1"/>
    <property type="molecule type" value="Genomic_DNA"/>
</dbReference>
<sequence>MATPIDVAGLSAQLVGLAFQAFQGCLDAYSFIYDAQNIGNDGDFARVRLQIEHERLQRWGTRCGLSGTQPSETLNWSLIFQILSQQRDIMTSAEVLKKRYNLILPVDVFHEEVSENGSATSEVKERSGLNRFLQALRPELYQRRSAKVIASKNGVVKRIRWAAAGRDQLDKIIRELGVLNVELERQLTDADLKWLHSGMSALLRELISRSTNVGEVSQIQQLLYPSLSSECDALSAAAMFKRVRLYVGADKRNDETRPATTRSIRNTMPALVELSAKRLSPNTKTSYKGYVVGTYSGEAVLVEWRLLSSSPDDDVLRCVRSFAMLLSSADQSFASLRCKGLVIVDNDDLHRYGLVYQLPALDEDNKNDAFQKESLYDIMRGGCKVALSQRFRIALKMCEAVLQLHTAGWLHKNIRSENVLFFKSATSSGNEPEVRDPYMIGYDNVRPDSLEAAAKLTLSSDTSLYHDLYRHPAKRSHMITTYEKTHDLYALACLLTEIALWQPLVQIFTCHGGRNWTVDIEIAERDNKDLALPSMFDLSHSLAFQQEIQHAVGPRYMETIGLCLDGSKGMSREQTISMDLHQSIVEKLRSCEV</sequence>